<gene>
    <name evidence="10" type="ORF">PPRIM_AZ9-3.1.T0920057</name>
</gene>
<dbReference type="InterPro" id="IPR001005">
    <property type="entry name" value="SANT/Myb"/>
</dbReference>
<evidence type="ECO:0000256" key="3">
    <source>
        <dbReference type="ARBA" id="ARBA00023163"/>
    </source>
</evidence>
<keyword evidence="11" id="KW-1185">Reference proteome</keyword>
<feature type="domain" description="SANT" evidence="8">
    <location>
        <begin position="20"/>
        <end position="75"/>
    </location>
</feature>
<evidence type="ECO:0000256" key="5">
    <source>
        <dbReference type="SAM" id="Coils"/>
    </source>
</evidence>
<dbReference type="Proteomes" id="UP000688137">
    <property type="component" value="Unassembled WGS sequence"/>
</dbReference>
<evidence type="ECO:0000259" key="9">
    <source>
        <dbReference type="PROSITE" id="PS51294"/>
    </source>
</evidence>
<dbReference type="GO" id="GO:0003677">
    <property type="term" value="F:DNA binding"/>
    <property type="evidence" value="ECO:0007669"/>
    <property type="project" value="UniProtKB-KW"/>
</dbReference>
<protein>
    <submittedName>
        <fullName evidence="10">Uncharacterized protein</fullName>
    </submittedName>
</protein>
<dbReference type="Pfam" id="PF00249">
    <property type="entry name" value="Myb_DNA-binding"/>
    <property type="match status" value="1"/>
</dbReference>
<evidence type="ECO:0000259" key="8">
    <source>
        <dbReference type="PROSITE" id="PS51293"/>
    </source>
</evidence>
<evidence type="ECO:0000259" key="7">
    <source>
        <dbReference type="PROSITE" id="PS50090"/>
    </source>
</evidence>
<dbReference type="PROSITE" id="PS51294">
    <property type="entry name" value="HTH_MYB"/>
    <property type="match status" value="1"/>
</dbReference>
<dbReference type="PROSITE" id="PS51293">
    <property type="entry name" value="SANT"/>
    <property type="match status" value="1"/>
</dbReference>
<dbReference type="InterPro" id="IPR017930">
    <property type="entry name" value="Myb_dom"/>
</dbReference>
<dbReference type="PANTHER" id="PTHR12802">
    <property type="entry name" value="SWI/SNF COMPLEX-RELATED"/>
    <property type="match status" value="1"/>
</dbReference>
<organism evidence="10 11">
    <name type="scientific">Paramecium primaurelia</name>
    <dbReference type="NCBI Taxonomy" id="5886"/>
    <lineage>
        <taxon>Eukaryota</taxon>
        <taxon>Sar</taxon>
        <taxon>Alveolata</taxon>
        <taxon>Ciliophora</taxon>
        <taxon>Intramacronucleata</taxon>
        <taxon>Oligohymenophorea</taxon>
        <taxon>Peniculida</taxon>
        <taxon>Parameciidae</taxon>
        <taxon>Paramecium</taxon>
    </lineage>
</organism>
<name>A0A8S1NZI1_PARPR</name>
<proteinExistence type="predicted"/>
<dbReference type="CDD" id="cd00167">
    <property type="entry name" value="SANT"/>
    <property type="match status" value="1"/>
</dbReference>
<reference evidence="10" key="1">
    <citation type="submission" date="2021-01" db="EMBL/GenBank/DDBJ databases">
        <authorList>
            <consortium name="Genoscope - CEA"/>
            <person name="William W."/>
        </authorList>
    </citation>
    <scope>NUCLEOTIDE SEQUENCE</scope>
</reference>
<feature type="region of interest" description="Disordered" evidence="6">
    <location>
        <begin position="249"/>
        <end position="284"/>
    </location>
</feature>
<keyword evidence="4" id="KW-0539">Nucleus</keyword>
<feature type="domain" description="Myb-like" evidence="7">
    <location>
        <begin position="23"/>
        <end position="67"/>
    </location>
</feature>
<evidence type="ECO:0000256" key="6">
    <source>
        <dbReference type="SAM" id="MobiDB-lite"/>
    </source>
</evidence>
<evidence type="ECO:0000256" key="2">
    <source>
        <dbReference type="ARBA" id="ARBA00023125"/>
    </source>
</evidence>
<accession>A0A8S1NZI1</accession>
<dbReference type="PROSITE" id="PS50090">
    <property type="entry name" value="MYB_LIKE"/>
    <property type="match status" value="1"/>
</dbReference>
<dbReference type="InterPro" id="IPR006447">
    <property type="entry name" value="Myb_dom_plants"/>
</dbReference>
<evidence type="ECO:0000256" key="4">
    <source>
        <dbReference type="ARBA" id="ARBA00023242"/>
    </source>
</evidence>
<evidence type="ECO:0000256" key="1">
    <source>
        <dbReference type="ARBA" id="ARBA00023015"/>
    </source>
</evidence>
<dbReference type="InterPro" id="IPR017884">
    <property type="entry name" value="SANT_dom"/>
</dbReference>
<dbReference type="SMART" id="SM00717">
    <property type="entry name" value="SANT"/>
    <property type="match status" value="1"/>
</dbReference>
<feature type="region of interest" description="Disordered" evidence="6">
    <location>
        <begin position="316"/>
        <end position="369"/>
    </location>
</feature>
<keyword evidence="3" id="KW-0804">Transcription</keyword>
<dbReference type="OMA" id="FENKRFH"/>
<comment type="caution">
    <text evidence="10">The sequence shown here is derived from an EMBL/GenBank/DDBJ whole genome shotgun (WGS) entry which is preliminary data.</text>
</comment>
<dbReference type="EMBL" id="CAJJDM010000095">
    <property type="protein sequence ID" value="CAD8092974.1"/>
    <property type="molecule type" value="Genomic_DNA"/>
</dbReference>
<sequence length="369" mass="44023">MDQPGKRKQSRSFEDSEGEVVLGRWTKDEHQRFVEALSIHGKNWKKVEEYVGTRSGAQIRSHAQKFFNRLEKEFNKQFNGLKSSEIKQIFENKRFHHYTEGDQTQKRQRTGSINGNKNIFYIQYIDISEDDIQGNLESMQVESNQLLQQQQQQQVKIQLQQGILDLNLPDSCQHHQNTNDQITKYQQQQNKLQQKIQEIVDKNYPEELIKEICDLHKEKDQIMAIEQIQNAYQSIAEVNQIEQQQSLKQQQPQSIQSDQQQQQQQQQQQKINTQINEESRPGTDESFFHFIMARNQKYINNRKLSLSDLIDVQKKDEKTQESELQEQKQQQQQENEGQRSRKQSFTFYNDQVEDNELRYQTLKKNKKEQ</sequence>
<feature type="coiled-coil region" evidence="5">
    <location>
        <begin position="175"/>
        <end position="202"/>
    </location>
</feature>
<evidence type="ECO:0000313" key="10">
    <source>
        <dbReference type="EMBL" id="CAD8092974.1"/>
    </source>
</evidence>
<evidence type="ECO:0000313" key="11">
    <source>
        <dbReference type="Proteomes" id="UP000688137"/>
    </source>
</evidence>
<keyword evidence="5" id="KW-0175">Coiled coil</keyword>
<keyword evidence="2" id="KW-0238">DNA-binding</keyword>
<feature type="compositionally biased region" description="Low complexity" evidence="6">
    <location>
        <begin position="249"/>
        <end position="275"/>
    </location>
</feature>
<dbReference type="AlphaFoldDB" id="A0A8S1NZI1"/>
<dbReference type="NCBIfam" id="TIGR01557">
    <property type="entry name" value="myb_SHAQKYF"/>
    <property type="match status" value="1"/>
</dbReference>
<dbReference type="PANTHER" id="PTHR12802:SF155">
    <property type="entry name" value="DEUBIQUITINASE MYSM1"/>
    <property type="match status" value="1"/>
</dbReference>
<keyword evidence="1" id="KW-0805">Transcription regulation</keyword>
<feature type="domain" description="HTH myb-type" evidence="9">
    <location>
        <begin position="23"/>
        <end position="71"/>
    </location>
</feature>